<dbReference type="GO" id="GO:0000981">
    <property type="term" value="F:DNA-binding transcription factor activity, RNA polymerase II-specific"/>
    <property type="evidence" value="ECO:0007669"/>
    <property type="project" value="InterPro"/>
</dbReference>
<evidence type="ECO:0000313" key="9">
    <source>
        <dbReference type="EMBL" id="ORX48029.1"/>
    </source>
</evidence>
<evidence type="ECO:0000256" key="6">
    <source>
        <dbReference type="ARBA" id="ARBA00023242"/>
    </source>
</evidence>
<reference evidence="9 10" key="1">
    <citation type="submission" date="2016-07" db="EMBL/GenBank/DDBJ databases">
        <title>Pervasive Adenine N6-methylation of Active Genes in Fungi.</title>
        <authorList>
            <consortium name="DOE Joint Genome Institute"/>
            <person name="Mondo S.J."/>
            <person name="Dannebaum R.O."/>
            <person name="Kuo R.C."/>
            <person name="Labutti K."/>
            <person name="Haridas S."/>
            <person name="Kuo A."/>
            <person name="Salamov A."/>
            <person name="Ahrendt S.R."/>
            <person name="Lipzen A."/>
            <person name="Sullivan W."/>
            <person name="Andreopoulos W.B."/>
            <person name="Clum A."/>
            <person name="Lindquist E."/>
            <person name="Daum C."/>
            <person name="Ramamoorthy G.K."/>
            <person name="Gryganskyi A."/>
            <person name="Culley D."/>
            <person name="Magnuson J.K."/>
            <person name="James T.Y."/>
            <person name="O'Malley M.A."/>
            <person name="Stajich J.E."/>
            <person name="Spatafora J.W."/>
            <person name="Visel A."/>
            <person name="Grigoriev I.V."/>
        </authorList>
    </citation>
    <scope>NUCLEOTIDE SEQUENCE [LARGE SCALE GENOMIC DNA]</scope>
    <source>
        <strain evidence="9 10">NRRL 3301</strain>
    </source>
</reference>
<feature type="domain" description="C2H2-type" evidence="8">
    <location>
        <begin position="15"/>
        <end position="45"/>
    </location>
</feature>
<dbReference type="PANTHER" id="PTHR40626:SF32">
    <property type="entry name" value="ZINC FINGER PROTEIN RST2"/>
    <property type="match status" value="1"/>
</dbReference>
<dbReference type="Proteomes" id="UP000242146">
    <property type="component" value="Unassembled WGS sequence"/>
</dbReference>
<comment type="caution">
    <text evidence="9">The sequence shown here is derived from an EMBL/GenBank/DDBJ whole genome shotgun (WGS) entry which is preliminary data.</text>
</comment>
<dbReference type="GO" id="GO:0000785">
    <property type="term" value="C:chromatin"/>
    <property type="evidence" value="ECO:0007669"/>
    <property type="project" value="TreeGrafter"/>
</dbReference>
<proteinExistence type="predicted"/>
<evidence type="ECO:0000259" key="8">
    <source>
        <dbReference type="PROSITE" id="PS50157"/>
    </source>
</evidence>
<dbReference type="SUPFAM" id="SSF57667">
    <property type="entry name" value="beta-beta-alpha zinc fingers"/>
    <property type="match status" value="1"/>
</dbReference>
<dbReference type="SMART" id="SM00355">
    <property type="entry name" value="ZnF_C2H2"/>
    <property type="match status" value="2"/>
</dbReference>
<name>A0A1X2G8V4_9FUNG</name>
<accession>A0A1X2G8V4</accession>
<comment type="subcellular location">
    <subcellularLocation>
        <location evidence="1">Nucleus</location>
    </subcellularLocation>
</comment>
<dbReference type="FunFam" id="3.30.160.60:FF:002343">
    <property type="entry name" value="Zinc finger protein 33A"/>
    <property type="match status" value="1"/>
</dbReference>
<organism evidence="9 10">
    <name type="scientific">Hesseltinella vesiculosa</name>
    <dbReference type="NCBI Taxonomy" id="101127"/>
    <lineage>
        <taxon>Eukaryota</taxon>
        <taxon>Fungi</taxon>
        <taxon>Fungi incertae sedis</taxon>
        <taxon>Mucoromycota</taxon>
        <taxon>Mucoromycotina</taxon>
        <taxon>Mucoromycetes</taxon>
        <taxon>Mucorales</taxon>
        <taxon>Cunninghamellaceae</taxon>
        <taxon>Hesseltinella</taxon>
    </lineage>
</organism>
<feature type="domain" description="C2H2-type" evidence="8">
    <location>
        <begin position="46"/>
        <end position="75"/>
    </location>
</feature>
<sequence>MPAGTAKKPRSAKSFQCSGFGNCAMVFTRGEHLARHMRKHTGEKPFPCVFPGCTKAFSRFDNMMQHTQTHRNHQLTTPISMYDRTAFHYQKDKVILHRPASPVLLLSPTSSLDSSSEDEEEWMDYRRLSIADLCNPIDQSPKKPSLTHEEIEVIQAFSKLRQTKLD</sequence>
<dbReference type="PANTHER" id="PTHR40626">
    <property type="entry name" value="MIP31509P"/>
    <property type="match status" value="1"/>
</dbReference>
<keyword evidence="2" id="KW-0479">Metal-binding</keyword>
<keyword evidence="5" id="KW-0862">Zinc</keyword>
<dbReference type="GO" id="GO:0008270">
    <property type="term" value="F:zinc ion binding"/>
    <property type="evidence" value="ECO:0007669"/>
    <property type="project" value="UniProtKB-KW"/>
</dbReference>
<dbReference type="GO" id="GO:0000978">
    <property type="term" value="F:RNA polymerase II cis-regulatory region sequence-specific DNA binding"/>
    <property type="evidence" value="ECO:0007669"/>
    <property type="project" value="InterPro"/>
</dbReference>
<dbReference type="GO" id="GO:0005634">
    <property type="term" value="C:nucleus"/>
    <property type="evidence" value="ECO:0007669"/>
    <property type="project" value="UniProtKB-SubCell"/>
</dbReference>
<evidence type="ECO:0000256" key="4">
    <source>
        <dbReference type="ARBA" id="ARBA00022771"/>
    </source>
</evidence>
<dbReference type="InterPro" id="IPR013087">
    <property type="entry name" value="Znf_C2H2_type"/>
</dbReference>
<evidence type="ECO:0000256" key="3">
    <source>
        <dbReference type="ARBA" id="ARBA00022737"/>
    </source>
</evidence>
<evidence type="ECO:0000256" key="7">
    <source>
        <dbReference type="PROSITE-ProRule" id="PRU00042"/>
    </source>
</evidence>
<protein>
    <recommendedName>
        <fullName evidence="8">C2H2-type domain-containing protein</fullName>
    </recommendedName>
</protein>
<evidence type="ECO:0000256" key="5">
    <source>
        <dbReference type="ARBA" id="ARBA00022833"/>
    </source>
</evidence>
<dbReference type="Pfam" id="PF00096">
    <property type="entry name" value="zf-C2H2"/>
    <property type="match status" value="2"/>
</dbReference>
<dbReference type="EMBL" id="MCGT01000031">
    <property type="protein sequence ID" value="ORX48029.1"/>
    <property type="molecule type" value="Genomic_DNA"/>
</dbReference>
<dbReference type="OrthoDB" id="10018191at2759"/>
<keyword evidence="6" id="KW-0539">Nucleus</keyword>
<dbReference type="AlphaFoldDB" id="A0A1X2G8V4"/>
<dbReference type="InterPro" id="IPR051059">
    <property type="entry name" value="VerF-like"/>
</dbReference>
<dbReference type="PROSITE" id="PS50157">
    <property type="entry name" value="ZINC_FINGER_C2H2_2"/>
    <property type="match status" value="2"/>
</dbReference>
<keyword evidence="4 7" id="KW-0863">Zinc-finger</keyword>
<gene>
    <name evidence="9" type="ORF">DM01DRAFT_1410047</name>
</gene>
<keyword evidence="10" id="KW-1185">Reference proteome</keyword>
<dbReference type="Gene3D" id="3.30.160.60">
    <property type="entry name" value="Classic Zinc Finger"/>
    <property type="match status" value="2"/>
</dbReference>
<keyword evidence="3" id="KW-0677">Repeat</keyword>
<dbReference type="STRING" id="101127.A0A1X2G8V4"/>
<dbReference type="InterPro" id="IPR036236">
    <property type="entry name" value="Znf_C2H2_sf"/>
</dbReference>
<dbReference type="PROSITE" id="PS00028">
    <property type="entry name" value="ZINC_FINGER_C2H2_1"/>
    <property type="match status" value="1"/>
</dbReference>
<evidence type="ECO:0000256" key="2">
    <source>
        <dbReference type="ARBA" id="ARBA00022723"/>
    </source>
</evidence>
<evidence type="ECO:0000256" key="1">
    <source>
        <dbReference type="ARBA" id="ARBA00004123"/>
    </source>
</evidence>
<evidence type="ECO:0000313" key="10">
    <source>
        <dbReference type="Proteomes" id="UP000242146"/>
    </source>
</evidence>